<evidence type="ECO:0000259" key="2">
    <source>
        <dbReference type="Pfam" id="PF00534"/>
    </source>
</evidence>
<sequence length="439" mass="50393">MTASEKFRVGIDGFNLALPRGTGVATYARTLSFALRQMHHPVDVLFGMHISRRMAPDLREVVFFNSFGQADTRKKRVPLTLPWWRDQVTYLRGNDAVEVPMADRVEQRQFSDRMPAYDRILNCPAVFQRASRYFRRTGRCLTVTVPNSPKIMHWTYPLPIRVRNSINIYTIHDLVPLRFPNTTLDDKGYYFRLIKMLTETSDGIATVSEASKKEILSFFPHVENKTYNTYQSFVRDQESDSRPLAETIKEVRGVFDLEPHSYFIFFGSLEPKKNIGRIIEAFLSADTNRQMVLVGAMAWKNEHELRFLQRGIECNRIISIEYLPKLALHSLIRNARAVVFPSLAEGFGLPILEAMSFGVPVMTSKETAIPEVAGKAALYVDAYDVSSITQGFERLDRDDELCQSLQEMGTKQAQNFDMKKFEDRLDSMYRQIIAANPTI</sequence>
<dbReference type="KEGG" id="nch:A0U93_02475"/>
<keyword evidence="1 3" id="KW-0808">Transferase</keyword>
<dbReference type="EMBL" id="CP014691">
    <property type="protein sequence ID" value="AQS86991.1"/>
    <property type="molecule type" value="Genomic_DNA"/>
</dbReference>
<dbReference type="GO" id="GO:0009103">
    <property type="term" value="P:lipopolysaccharide biosynthetic process"/>
    <property type="evidence" value="ECO:0007669"/>
    <property type="project" value="TreeGrafter"/>
</dbReference>
<dbReference type="PANTHER" id="PTHR46401:SF2">
    <property type="entry name" value="GLYCOSYLTRANSFERASE WBBK-RELATED"/>
    <property type="match status" value="1"/>
</dbReference>
<dbReference type="CDD" id="cd03809">
    <property type="entry name" value="GT4_MtfB-like"/>
    <property type="match status" value="1"/>
</dbReference>
<evidence type="ECO:0000313" key="3">
    <source>
        <dbReference type="EMBL" id="AQS86991.1"/>
    </source>
</evidence>
<accession>A0A1U9KMG8</accession>
<dbReference type="GO" id="GO:0016757">
    <property type="term" value="F:glycosyltransferase activity"/>
    <property type="evidence" value="ECO:0007669"/>
    <property type="project" value="InterPro"/>
</dbReference>
<name>A0A1U9KMG8_9PROT</name>
<protein>
    <submittedName>
        <fullName evidence="3">Glycosyl transferase family 1</fullName>
    </submittedName>
</protein>
<organism evidence="3 4">
    <name type="scientific">Neoasaia chiangmaiensis</name>
    <dbReference type="NCBI Taxonomy" id="320497"/>
    <lineage>
        <taxon>Bacteria</taxon>
        <taxon>Pseudomonadati</taxon>
        <taxon>Pseudomonadota</taxon>
        <taxon>Alphaproteobacteria</taxon>
        <taxon>Acetobacterales</taxon>
        <taxon>Acetobacteraceae</taxon>
        <taxon>Neoasaia</taxon>
    </lineage>
</organism>
<dbReference type="PANTHER" id="PTHR46401">
    <property type="entry name" value="GLYCOSYLTRANSFERASE WBBK-RELATED"/>
    <property type="match status" value="1"/>
</dbReference>
<dbReference type="SUPFAM" id="SSF53756">
    <property type="entry name" value="UDP-Glycosyltransferase/glycogen phosphorylase"/>
    <property type="match status" value="1"/>
</dbReference>
<proteinExistence type="predicted"/>
<keyword evidence="4" id="KW-1185">Reference proteome</keyword>
<dbReference type="AlphaFoldDB" id="A0A1U9KMG8"/>
<reference evidence="3 4" key="1">
    <citation type="submission" date="2016-03" db="EMBL/GenBank/DDBJ databases">
        <title>Acetic acid bacteria sequencing.</title>
        <authorList>
            <person name="Brandt J."/>
            <person name="Jakob F."/>
            <person name="Vogel R.F."/>
        </authorList>
    </citation>
    <scope>NUCLEOTIDE SEQUENCE [LARGE SCALE GENOMIC DNA]</scope>
    <source>
        <strain evidence="3 4">NBRC 101099</strain>
    </source>
</reference>
<evidence type="ECO:0000256" key="1">
    <source>
        <dbReference type="ARBA" id="ARBA00022679"/>
    </source>
</evidence>
<evidence type="ECO:0000313" key="4">
    <source>
        <dbReference type="Proteomes" id="UP000188604"/>
    </source>
</evidence>
<dbReference type="InterPro" id="IPR001296">
    <property type="entry name" value="Glyco_trans_1"/>
</dbReference>
<dbReference type="Proteomes" id="UP000188604">
    <property type="component" value="Chromosome"/>
</dbReference>
<dbReference type="Gene3D" id="3.40.50.2000">
    <property type="entry name" value="Glycogen Phosphorylase B"/>
    <property type="match status" value="2"/>
</dbReference>
<dbReference type="RefSeq" id="WP_245825038.1">
    <property type="nucleotide sequence ID" value="NZ_BJXS01000004.1"/>
</dbReference>
<dbReference type="Pfam" id="PF00534">
    <property type="entry name" value="Glycos_transf_1"/>
    <property type="match status" value="1"/>
</dbReference>
<gene>
    <name evidence="3" type="ORF">A0U93_02475</name>
</gene>
<feature type="domain" description="Glycosyl transferase family 1" evidence="2">
    <location>
        <begin position="261"/>
        <end position="411"/>
    </location>
</feature>
<dbReference type="STRING" id="320497.A0U93_02475"/>